<proteinExistence type="predicted"/>
<dbReference type="PANTHER" id="PTHR42942:SF1">
    <property type="entry name" value="ALKYLTRANSFERASE-LIKE PROTEIN 1"/>
    <property type="match status" value="1"/>
</dbReference>
<keyword evidence="3" id="KW-0489">Methyltransferase</keyword>
<name>A0A2P1PWY4_9GAMM</name>
<dbReference type="OrthoDB" id="9132167at2"/>
<keyword evidence="1" id="KW-0227">DNA damage</keyword>
<organism evidence="3 4">
    <name type="scientific">Ahniella affigens</name>
    <dbReference type="NCBI Taxonomy" id="2021234"/>
    <lineage>
        <taxon>Bacteria</taxon>
        <taxon>Pseudomonadati</taxon>
        <taxon>Pseudomonadota</taxon>
        <taxon>Gammaproteobacteria</taxon>
        <taxon>Lysobacterales</taxon>
        <taxon>Rhodanobacteraceae</taxon>
        <taxon>Ahniella</taxon>
    </lineage>
</organism>
<dbReference type="CDD" id="cd06445">
    <property type="entry name" value="ATase"/>
    <property type="match status" value="1"/>
</dbReference>
<evidence type="ECO:0000313" key="4">
    <source>
        <dbReference type="Proteomes" id="UP000241074"/>
    </source>
</evidence>
<evidence type="ECO:0000313" key="3">
    <source>
        <dbReference type="EMBL" id="AVP99345.1"/>
    </source>
</evidence>
<dbReference type="Gene3D" id="1.10.10.10">
    <property type="entry name" value="Winged helix-like DNA-binding domain superfamily/Winged helix DNA-binding domain"/>
    <property type="match status" value="1"/>
</dbReference>
<accession>A0A2P1PWY4</accession>
<dbReference type="GO" id="GO:0032259">
    <property type="term" value="P:methylation"/>
    <property type="evidence" value="ECO:0007669"/>
    <property type="project" value="UniProtKB-KW"/>
</dbReference>
<sequence length="126" mass="13503">MNAPNPALADIQAAVRAIPIGRVSSYGVLAARAGWPGRARLVARALSASEDPDLPWHRVLRSDGRIAFPAGTSPFREQSRRLKAEGVKVVAGRVDLKIYASSAQDSLDAALWGPPLPPKRTKKEQA</sequence>
<dbReference type="Proteomes" id="UP000241074">
    <property type="component" value="Chromosome"/>
</dbReference>
<keyword evidence="4" id="KW-1185">Reference proteome</keyword>
<dbReference type="InterPro" id="IPR052520">
    <property type="entry name" value="ATL_DNA_repair"/>
</dbReference>
<reference evidence="3 4" key="2">
    <citation type="submission" date="2018-03" db="EMBL/GenBank/DDBJ databases">
        <authorList>
            <person name="Keele B.F."/>
        </authorList>
    </citation>
    <scope>NUCLEOTIDE SEQUENCE [LARGE SCALE GENOMIC DNA]</scope>
    <source>
        <strain evidence="3 4">D13</strain>
    </source>
</reference>
<dbReference type="SUPFAM" id="SSF46767">
    <property type="entry name" value="Methylated DNA-protein cysteine methyltransferase, C-terminal domain"/>
    <property type="match status" value="1"/>
</dbReference>
<dbReference type="InterPro" id="IPR036388">
    <property type="entry name" value="WH-like_DNA-bd_sf"/>
</dbReference>
<dbReference type="KEGG" id="xba:C7S18_20180"/>
<dbReference type="PANTHER" id="PTHR42942">
    <property type="entry name" value="6-O-METHYLGUANINE DNA METHYLTRANSFERASE"/>
    <property type="match status" value="1"/>
</dbReference>
<keyword evidence="3" id="KW-0808">Transferase</keyword>
<evidence type="ECO:0000259" key="2">
    <source>
        <dbReference type="Pfam" id="PF01035"/>
    </source>
</evidence>
<gene>
    <name evidence="3" type="ORF">C7S18_20180</name>
</gene>
<reference evidence="3 4" key="1">
    <citation type="submission" date="2018-03" db="EMBL/GenBank/DDBJ databases">
        <title>Ahniella affigens gen. nov., sp. nov., a gammaproteobacterium isolated from sandy soil near a stream.</title>
        <authorList>
            <person name="Ko Y."/>
            <person name="Kim J.-H."/>
        </authorList>
    </citation>
    <scope>NUCLEOTIDE SEQUENCE [LARGE SCALE GENOMIC DNA]</scope>
    <source>
        <strain evidence="3 4">D13</strain>
    </source>
</reference>
<dbReference type="InterPro" id="IPR036217">
    <property type="entry name" value="MethylDNA_cys_MeTrfase_DNAb"/>
</dbReference>
<dbReference type="RefSeq" id="WP_106893263.1">
    <property type="nucleotide sequence ID" value="NZ_CP027860.1"/>
</dbReference>
<dbReference type="Pfam" id="PF01035">
    <property type="entry name" value="DNA_binding_1"/>
    <property type="match status" value="1"/>
</dbReference>
<dbReference type="EMBL" id="CP027860">
    <property type="protein sequence ID" value="AVP99345.1"/>
    <property type="molecule type" value="Genomic_DNA"/>
</dbReference>
<dbReference type="GO" id="GO:0008168">
    <property type="term" value="F:methyltransferase activity"/>
    <property type="evidence" value="ECO:0007669"/>
    <property type="project" value="UniProtKB-KW"/>
</dbReference>
<evidence type="ECO:0000256" key="1">
    <source>
        <dbReference type="ARBA" id="ARBA00022763"/>
    </source>
</evidence>
<dbReference type="AlphaFoldDB" id="A0A2P1PWY4"/>
<dbReference type="InterPro" id="IPR014048">
    <property type="entry name" value="MethylDNA_cys_MeTrfase_DNA-bd"/>
</dbReference>
<feature type="domain" description="Methylated-DNA-[protein]-cysteine S-methyltransferase DNA binding" evidence="2">
    <location>
        <begin position="11"/>
        <end position="87"/>
    </location>
</feature>
<protein>
    <submittedName>
        <fullName evidence="3">Methylated-DNA--protein-cysteine methyltransferase</fullName>
    </submittedName>
</protein>
<dbReference type="GO" id="GO:0006281">
    <property type="term" value="P:DNA repair"/>
    <property type="evidence" value="ECO:0007669"/>
    <property type="project" value="InterPro"/>
</dbReference>